<protein>
    <submittedName>
        <fullName evidence="3">YdcF family protein</fullName>
    </submittedName>
</protein>
<dbReference type="GO" id="GO:0043164">
    <property type="term" value="P:Gram-negative-bacterium-type cell wall biogenesis"/>
    <property type="evidence" value="ECO:0007669"/>
    <property type="project" value="TreeGrafter"/>
</dbReference>
<name>A0A5R9CP05_9LACO</name>
<evidence type="ECO:0000313" key="4">
    <source>
        <dbReference type="Proteomes" id="UP000305100"/>
    </source>
</evidence>
<reference evidence="3 4" key="1">
    <citation type="submission" date="2019-05" db="EMBL/GenBank/DDBJ databases">
        <title>The metagenome of a microbial culture collection derived from dairy environment covers the genomic content of the human microbiome.</title>
        <authorList>
            <person name="Roder T."/>
            <person name="Wuthrich D."/>
            <person name="Sattari Z."/>
            <person name="Von Ah U."/>
            <person name="Bar C."/>
            <person name="Ronchi F."/>
            <person name="Macpherson A.J."/>
            <person name="Ganal-Vonarburg S.C."/>
            <person name="Bruggmann R."/>
            <person name="Vergeres G."/>
        </authorList>
    </citation>
    <scope>NUCLEOTIDE SEQUENCE [LARGE SCALE GENOMIC DNA]</scope>
    <source>
        <strain evidence="3 4">FAM 1079</strain>
    </source>
</reference>
<evidence type="ECO:0000313" key="3">
    <source>
        <dbReference type="EMBL" id="TLQ16724.1"/>
    </source>
</evidence>
<dbReference type="RefSeq" id="WP_054732802.1">
    <property type="nucleotide sequence ID" value="NZ_VBSX01000042.1"/>
</dbReference>
<keyword evidence="1" id="KW-0472">Membrane</keyword>
<proteinExistence type="predicted"/>
<comment type="caution">
    <text evidence="3">The sequence shown here is derived from an EMBL/GenBank/DDBJ whole genome shotgun (WGS) entry which is preliminary data.</text>
</comment>
<feature type="transmembrane region" description="Helical" evidence="1">
    <location>
        <begin position="57"/>
        <end position="87"/>
    </location>
</feature>
<evidence type="ECO:0000259" key="2">
    <source>
        <dbReference type="Pfam" id="PF02698"/>
    </source>
</evidence>
<gene>
    <name evidence="3" type="ORF">FEZ41_12690</name>
</gene>
<feature type="transmembrane region" description="Helical" evidence="1">
    <location>
        <begin position="99"/>
        <end position="121"/>
    </location>
</feature>
<evidence type="ECO:0000256" key="1">
    <source>
        <dbReference type="SAM" id="Phobius"/>
    </source>
</evidence>
<dbReference type="AlphaFoldDB" id="A0A5R9CP05"/>
<accession>A0A5R9CP05</accession>
<dbReference type="EMBL" id="VBSX01000042">
    <property type="protein sequence ID" value="TLQ16724.1"/>
    <property type="molecule type" value="Genomic_DNA"/>
</dbReference>
<dbReference type="Proteomes" id="UP000305100">
    <property type="component" value="Unassembled WGS sequence"/>
</dbReference>
<dbReference type="InterPro" id="IPR014729">
    <property type="entry name" value="Rossmann-like_a/b/a_fold"/>
</dbReference>
<feature type="transmembrane region" description="Helical" evidence="1">
    <location>
        <begin position="331"/>
        <end position="350"/>
    </location>
</feature>
<dbReference type="GO" id="GO:0000270">
    <property type="term" value="P:peptidoglycan metabolic process"/>
    <property type="evidence" value="ECO:0007669"/>
    <property type="project" value="TreeGrafter"/>
</dbReference>
<feature type="transmembrane region" description="Helical" evidence="1">
    <location>
        <begin position="141"/>
        <end position="162"/>
    </location>
</feature>
<dbReference type="Pfam" id="PF02698">
    <property type="entry name" value="DUF218"/>
    <property type="match status" value="1"/>
</dbReference>
<dbReference type="GO" id="GO:0005886">
    <property type="term" value="C:plasma membrane"/>
    <property type="evidence" value="ECO:0007669"/>
    <property type="project" value="TreeGrafter"/>
</dbReference>
<keyword evidence="1" id="KW-1133">Transmembrane helix</keyword>
<dbReference type="CDD" id="cd06259">
    <property type="entry name" value="YdcF-like"/>
    <property type="match status" value="1"/>
</dbReference>
<dbReference type="PANTHER" id="PTHR30336">
    <property type="entry name" value="INNER MEMBRANE PROTEIN, PROBABLE PERMEASE"/>
    <property type="match status" value="1"/>
</dbReference>
<dbReference type="InterPro" id="IPR051599">
    <property type="entry name" value="Cell_Envelope_Assoc"/>
</dbReference>
<dbReference type="Gene3D" id="3.40.50.620">
    <property type="entry name" value="HUPs"/>
    <property type="match status" value="1"/>
</dbReference>
<dbReference type="OrthoDB" id="9782395at2"/>
<feature type="transmembrane region" description="Helical" evidence="1">
    <location>
        <begin position="31"/>
        <end position="51"/>
    </location>
</feature>
<sequence>MWTILIANCVLVIGLVSAFCTYLFKNRNSTMLGWLANLSMISILFLFADLISIFNNWVLGVIFGLVMMLIGLILFLGLSLSFIFLFANSFIVFRRESHSLSSSLTLIAGIGIILVDIFIFFNPISAPAPVKMFLTSFLTMIIFYVLLTVWNTMLSMILYHWYFPKRDKDYIIVLGAGLVDGYKVGKLLGNRINTAIDFYHRQLKETHKRAKLIFSGGQGSDEKLPEGEAMKQYAVAHGVPEADALVEGRSVNTRQNMQFSEQIIEQDGGSARSKKIFVTNNYHTLRAGILAHQLKIAIYGLGAPTPFYFLPNAVIREYLALFVMHKRFHTIMIILMFLISLGIGISQVLIPVS</sequence>
<dbReference type="PANTHER" id="PTHR30336:SF18">
    <property type="entry name" value="MEMBRANE PROTEIN"/>
    <property type="match status" value="1"/>
</dbReference>
<feature type="transmembrane region" description="Helical" evidence="1">
    <location>
        <begin position="6"/>
        <end position="24"/>
    </location>
</feature>
<keyword evidence="1" id="KW-0812">Transmembrane</keyword>
<dbReference type="InterPro" id="IPR003848">
    <property type="entry name" value="DUF218"/>
</dbReference>
<organism evidence="3 4">
    <name type="scientific">Lentilactobacillus parafarraginis</name>
    <dbReference type="NCBI Taxonomy" id="390842"/>
    <lineage>
        <taxon>Bacteria</taxon>
        <taxon>Bacillati</taxon>
        <taxon>Bacillota</taxon>
        <taxon>Bacilli</taxon>
        <taxon>Lactobacillales</taxon>
        <taxon>Lactobacillaceae</taxon>
        <taxon>Lentilactobacillus</taxon>
    </lineage>
</organism>
<feature type="domain" description="DUF218" evidence="2">
    <location>
        <begin position="169"/>
        <end position="319"/>
    </location>
</feature>